<organism evidence="2 3">
    <name type="scientific">Romboutsia maritimum</name>
    <dbReference type="NCBI Taxonomy" id="2020948"/>
    <lineage>
        <taxon>Bacteria</taxon>
        <taxon>Bacillati</taxon>
        <taxon>Bacillota</taxon>
        <taxon>Clostridia</taxon>
        <taxon>Peptostreptococcales</taxon>
        <taxon>Peptostreptococcaceae</taxon>
        <taxon>Romboutsia</taxon>
    </lineage>
</organism>
<reference evidence="2 3" key="1">
    <citation type="journal article" date="2017" name="Genome Announc.">
        <title>Draft Genome Sequence of Romboutsia maritimum sp. nov. Strain CCRI-22766(T), Isolated from Coastal Estuarine Mud.</title>
        <authorList>
            <person name="Maheux A.F."/>
            <person name="Boudreau D.K."/>
            <person name="Berube E."/>
            <person name="Boissinot M."/>
            <person name="Raymond F."/>
            <person name="Brodeur S."/>
            <person name="Corbeil J."/>
            <person name="Brightwell G."/>
            <person name="Broda D."/>
            <person name="Omar R.F."/>
            <person name="Bergeron M.G."/>
        </authorList>
    </citation>
    <scope>NUCLEOTIDE SEQUENCE [LARGE SCALE GENOMIC DNA]</scope>
    <source>
        <strain evidence="2 3">CCRI-22766</strain>
    </source>
</reference>
<dbReference type="AlphaFoldDB" id="A0A371IWC5"/>
<evidence type="ECO:0000313" key="2">
    <source>
        <dbReference type="EMBL" id="RDY24786.1"/>
    </source>
</evidence>
<protein>
    <submittedName>
        <fullName evidence="2">ROK family protein</fullName>
    </submittedName>
</protein>
<evidence type="ECO:0000313" key="3">
    <source>
        <dbReference type="Proteomes" id="UP000243494"/>
    </source>
</evidence>
<comment type="similarity">
    <text evidence="1">Belongs to the ROK (NagC/XylR) family.</text>
</comment>
<sequence length="310" mass="34067">MYTIGIDVGGTSIKCGLVDSQKIVYKKSKQTTKSGNLDGLVKDIKSLIDSILRKNNIKIESISRIGIGIPGIVNKDETITCLNLGLKNSQMKLKLQQIYPTTSISIENDGTLATLGEYKYGNMRGYNLGVMITLGTGIGGSIIVNGNVIDGLYRRNSEIGHMTIESNYFDCECGNNGCFETFCSATAIIKYVQKLIDEGYDSLILDKCHNKKEDINAKIIFDAYIEKDRVAVEAINRFKEYLVKGIVNIIHFIDPEVICIGGGISNSEDIILDGLSQRVKEKVIYNDRDIADIVIAKYKNDAGILGASII</sequence>
<dbReference type="SUPFAM" id="SSF53067">
    <property type="entry name" value="Actin-like ATPase domain"/>
    <property type="match status" value="1"/>
</dbReference>
<comment type="caution">
    <text evidence="2">The sequence shown here is derived from an EMBL/GenBank/DDBJ whole genome shotgun (WGS) entry which is preliminary data.</text>
</comment>
<dbReference type="Proteomes" id="UP000243494">
    <property type="component" value="Unassembled WGS sequence"/>
</dbReference>
<dbReference type="InterPro" id="IPR043129">
    <property type="entry name" value="ATPase_NBD"/>
</dbReference>
<gene>
    <name evidence="2" type="ORF">CHF27_000895</name>
</gene>
<keyword evidence="3" id="KW-1185">Reference proteome</keyword>
<dbReference type="PANTHER" id="PTHR18964">
    <property type="entry name" value="ROK (REPRESSOR, ORF, KINASE) FAMILY"/>
    <property type="match status" value="1"/>
</dbReference>
<dbReference type="EMBL" id="NOJZ02000001">
    <property type="protein sequence ID" value="RDY24786.1"/>
    <property type="molecule type" value="Genomic_DNA"/>
</dbReference>
<dbReference type="InterPro" id="IPR000600">
    <property type="entry name" value="ROK"/>
</dbReference>
<accession>A0A371IWC5</accession>
<name>A0A371IWC5_9FIRM</name>
<evidence type="ECO:0000256" key="1">
    <source>
        <dbReference type="ARBA" id="ARBA00006479"/>
    </source>
</evidence>
<dbReference type="PANTHER" id="PTHR18964:SF149">
    <property type="entry name" value="BIFUNCTIONAL UDP-N-ACETYLGLUCOSAMINE 2-EPIMERASE_N-ACETYLMANNOSAMINE KINASE"/>
    <property type="match status" value="1"/>
</dbReference>
<dbReference type="Gene3D" id="3.30.420.40">
    <property type="match status" value="2"/>
</dbReference>
<dbReference type="RefSeq" id="WP_095404854.1">
    <property type="nucleotide sequence ID" value="NZ_NOJZ02000001.1"/>
</dbReference>
<proteinExistence type="inferred from homology"/>
<dbReference type="OrthoDB" id="9810372at2"/>
<dbReference type="Pfam" id="PF00480">
    <property type="entry name" value="ROK"/>
    <property type="match status" value="1"/>
</dbReference>